<feature type="compositionally biased region" description="Basic and acidic residues" evidence="7">
    <location>
        <begin position="562"/>
        <end position="571"/>
    </location>
</feature>
<keyword evidence="4" id="KW-0833">Ubl conjugation pathway</keyword>
<protein>
    <recommendedName>
        <fullName evidence="2">ubiquitinyl hydrolase 1</fullName>
        <ecNumber evidence="2">3.4.19.12</ecNumber>
    </recommendedName>
</protein>
<sequence>MASLWADHKTLENSQDVDMLHLRLKREGIMLTTYMAWHWLYDTCRNAVVTWLATGEAAKTWLEELAYDVKIVLHDGQTTATFTSSTYMLDMPVASFSYSNNSYAKYPRGSVLDQGVVYWVLKILASWFRFPDSVSRWQAFFVSSILAHIGRDALLLTPVWTAYTRVFSAVIRRSRSMSHVTARFRLLDTQLREHPLSRKGSYERQLLDNFSSTVNKIYDPALADVESATPTTQILTLPTSKPALNPHPFISLPITPPLSPLQLARLDDFVKFITEAAQVVLNRDDGKPSKWKAALTRFPDSLYPFRFLAPSLKRAYEPGGPYAGSDSAATFYSALTFRGVTFNSELSRHGRLLYRDHTDFEQACEEFAEEYVTATGARPPAKAYCNTSAYGPSNLHRTIQLAENGMVMDACPLRAVGTIDRDARRAEHRLCDGGACALPPLRNFPPLPWGQTLTRSHDFRISSSSLSSLLSVTATTPPTCGRSFSTLPGPFALVLDRLRSNSTSSPLALPSHPPSTLSFGLVFRVFRSILELVSIHLSIQLCNKMTSSSSAPRKSTRLTEQQARRPLPERWDDGDEDLPEEVRKKPKQRVPKTSIYKDDHVHPRHIGLFNKRNTCFVNSKLQVLFGQPAFTNGLINHPDNCAKIDCCSCAYKASFKQMQQSTEPAIRPSDIWHAWKDIFYGAFLQDSIQSDRQEDCHEVFREVFGKIHDENRTFDDDGTATSFLEDFAGGELSSTVRCTVCQQMSGTPSVEPILDLSVPLENPAGHVIANVQDALNEFFAQENIDYRCARCGSANKAEKYLQVSMAPNTLFVHLKRFATRRNKKTGATSLKKLDHNVGIPGILDLTHLTVNAIPTTYSLSAYITHVGGDLASGHYTATAKRGTRWFCFDDEHVTELTPQAVVNHEQAYILVYTKNTCIPSTSSTSSIRGADYRAHDALVSEEVATSPPASQDKITAVSYENPAPTGHSQALEVIDEAEDTFYHAQESFQQSTGPDDENDDKDLDIEDADYICDSRSDVETQTWGEADSITGRIQKCPKGQPFGAEYFERAEDNYQRRLARWAEAIGDPTKYAETVREAGREKAPAVFAELWDELSALLFEETMHQASVRKTLQLDTTALDKLKSIVTSWLGATCQEHIPDASPTWEELPPDVLELCLALASDPSQVDLAQFKASGTLAQSFSTTAPPHDACAYYLRFVFGTREELQQALLQYLDAYPTDAPWTVLQLVMLGMELDDIEAHMRTGFIRHGLDGVTDQLFATLRASLHLPSLHGPRRAAKCMVYPVETYRVLGLQTPFNGSSLDMRTDARFSEKERILISILGHFRLNSAAGGILPTFKADDATLQLIRAAQSIVHAQYLLATQSAPSTPLPADTIASLVRLLDDQRTIAGQLSLPPISDKAYQNIHRFLVDELRSVSHQVLRLDIGKDIPREAHQGVTDGYWDAVTGDGPRQDRHLRRILNPSQTANTHFPPRTNFWPMSLKLPMHSLHAMLLSRVLRCLKPLVLFTHSAIVSSALRDGHVTAADHTFAAKGHHADKALLDGITAEEFLGDVPEDDPPTHQHFIRHIGTMEVVQNSSDPTNLSIHVPSGHPGRIKYDPRIAPLLCTLKLFALLVAQLLEQVVHGLLITHPPASWTDATTIRLWMQDCIQRTTDILVSSGVQAQLDVVRARLERREMVLGFMRALVPNQRRREEYLASEPANDGGFFRGGALASEHEERDAQLKYYMRVARSQAVLGLNPDPFHLAPYRYPILSPAFSEWFQKLKPGINIVAAANALGRTAAGTAAAIANQQAFVVAAANAVRRHKAEAHRNDKHRMMIALRSLCRRKVHVPGDIRKSMRVAACHRPGCGWTGVATCDKAEHDCTKGSPLIISDTHFERPMERMTHVHDVLHDTYMLRALGNVDDVLDELGLFPIPVESVLANHCRRVQAKMHKDDFAVLERLPPSTRDIYVHWQDLDDDEWKTILAIDVKLKQHHDEDSDLHLHLEERFTPVQTRQRTGWTKPRGKDWLFEWFTKRKTTLHSSCCRGPSSNLTPHVYLTDKAKTRTNDDGTAYMGTDNTECNYCSGKYCSEREWRLVRNAFQLPYHYVRRLWLHAHGLVQWSERVGKKKSDAGNADGTSLAKTAGNKGKGNIGDANGRETTKQKQKGNAREPAQTSKKRKAKRSDDEDENTPPKKKPKRASAKTAESENGTDKKQVGKRKNVSVDDAEVAQTRKKRKT</sequence>
<dbReference type="PANTHER" id="PTHR24006:SF687">
    <property type="entry name" value="UBIQUITIN CARBOXYL-TERMINAL HYDROLASE 10"/>
    <property type="match status" value="1"/>
</dbReference>
<reference evidence="9" key="1">
    <citation type="submission" date="2014-09" db="EMBL/GenBank/DDBJ databases">
        <title>Genome sequence of the luminous mushroom Mycena chlorophos for searching fungal bioluminescence genes.</title>
        <authorList>
            <person name="Tanaka Y."/>
            <person name="Kasuga D."/>
            <person name="Oba Y."/>
            <person name="Hase S."/>
            <person name="Sato K."/>
            <person name="Oba Y."/>
            <person name="Sakakibara Y."/>
        </authorList>
    </citation>
    <scope>NUCLEOTIDE SEQUENCE</scope>
</reference>
<evidence type="ECO:0000259" key="8">
    <source>
        <dbReference type="PROSITE" id="PS50235"/>
    </source>
</evidence>
<feature type="region of interest" description="Disordered" evidence="7">
    <location>
        <begin position="547"/>
        <end position="591"/>
    </location>
</feature>
<proteinExistence type="predicted"/>
<feature type="compositionally biased region" description="Polar residues" evidence="7">
    <location>
        <begin position="547"/>
        <end position="561"/>
    </location>
</feature>
<evidence type="ECO:0000256" key="2">
    <source>
        <dbReference type="ARBA" id="ARBA00012759"/>
    </source>
</evidence>
<keyword evidence="3" id="KW-0645">Protease</keyword>
<keyword evidence="6" id="KW-0788">Thiol protease</keyword>
<evidence type="ECO:0000313" key="9">
    <source>
        <dbReference type="EMBL" id="GAT44790.1"/>
    </source>
</evidence>
<dbReference type="InterPro" id="IPR028889">
    <property type="entry name" value="USP"/>
</dbReference>
<dbReference type="PROSITE" id="PS50235">
    <property type="entry name" value="USP_3"/>
    <property type="match status" value="1"/>
</dbReference>
<gene>
    <name evidence="9" type="ORF">MCHLO_02400</name>
</gene>
<evidence type="ECO:0000256" key="5">
    <source>
        <dbReference type="ARBA" id="ARBA00022801"/>
    </source>
</evidence>
<comment type="catalytic activity">
    <reaction evidence="1">
        <text>Thiol-dependent hydrolysis of ester, thioester, amide, peptide and isopeptide bonds formed by the C-terminal Gly of ubiquitin (a 76-residue protein attached to proteins as an intracellular targeting signal).</text>
        <dbReference type="EC" id="3.4.19.12"/>
    </reaction>
</comment>
<feature type="region of interest" description="Disordered" evidence="7">
    <location>
        <begin position="2104"/>
        <end position="2217"/>
    </location>
</feature>
<dbReference type="PANTHER" id="PTHR24006">
    <property type="entry name" value="UBIQUITIN CARBOXYL-TERMINAL HYDROLASE"/>
    <property type="match status" value="1"/>
</dbReference>
<keyword evidence="5" id="KW-0378">Hydrolase</keyword>
<dbReference type="Gene3D" id="3.90.70.10">
    <property type="entry name" value="Cysteine proteinases"/>
    <property type="match status" value="1"/>
</dbReference>
<evidence type="ECO:0000313" key="10">
    <source>
        <dbReference type="Proteomes" id="UP000815677"/>
    </source>
</evidence>
<dbReference type="SUPFAM" id="SSF54001">
    <property type="entry name" value="Cysteine proteinases"/>
    <property type="match status" value="1"/>
</dbReference>
<name>A0ABQ0L1M4_MYCCL</name>
<feature type="domain" description="USP" evidence="8">
    <location>
        <begin position="606"/>
        <end position="915"/>
    </location>
</feature>
<evidence type="ECO:0000256" key="7">
    <source>
        <dbReference type="SAM" id="MobiDB-lite"/>
    </source>
</evidence>
<evidence type="ECO:0000256" key="1">
    <source>
        <dbReference type="ARBA" id="ARBA00000707"/>
    </source>
</evidence>
<dbReference type="InterPro" id="IPR050164">
    <property type="entry name" value="Peptidase_C19"/>
</dbReference>
<dbReference type="Proteomes" id="UP000815677">
    <property type="component" value="Unassembled WGS sequence"/>
</dbReference>
<accession>A0ABQ0L1M4</accession>
<evidence type="ECO:0000256" key="3">
    <source>
        <dbReference type="ARBA" id="ARBA00022670"/>
    </source>
</evidence>
<dbReference type="Pfam" id="PF00443">
    <property type="entry name" value="UCH"/>
    <property type="match status" value="1"/>
</dbReference>
<dbReference type="InterPro" id="IPR001394">
    <property type="entry name" value="Peptidase_C19_UCH"/>
</dbReference>
<organism evidence="9 10">
    <name type="scientific">Mycena chlorophos</name>
    <name type="common">Agaric fungus</name>
    <name type="synonym">Agaricus chlorophos</name>
    <dbReference type="NCBI Taxonomy" id="658473"/>
    <lineage>
        <taxon>Eukaryota</taxon>
        <taxon>Fungi</taxon>
        <taxon>Dikarya</taxon>
        <taxon>Basidiomycota</taxon>
        <taxon>Agaricomycotina</taxon>
        <taxon>Agaricomycetes</taxon>
        <taxon>Agaricomycetidae</taxon>
        <taxon>Agaricales</taxon>
        <taxon>Marasmiineae</taxon>
        <taxon>Mycenaceae</taxon>
        <taxon>Mycena</taxon>
    </lineage>
</organism>
<keyword evidence="10" id="KW-1185">Reference proteome</keyword>
<dbReference type="EMBL" id="DF840212">
    <property type="protein sequence ID" value="GAT44790.1"/>
    <property type="molecule type" value="Genomic_DNA"/>
</dbReference>
<evidence type="ECO:0000256" key="4">
    <source>
        <dbReference type="ARBA" id="ARBA00022786"/>
    </source>
</evidence>
<dbReference type="InterPro" id="IPR038765">
    <property type="entry name" value="Papain-like_cys_pep_sf"/>
</dbReference>
<evidence type="ECO:0000256" key="6">
    <source>
        <dbReference type="ARBA" id="ARBA00022807"/>
    </source>
</evidence>
<dbReference type="EC" id="3.4.19.12" evidence="2"/>